<dbReference type="Proteomes" id="UP000557566">
    <property type="component" value="Unassembled WGS sequence"/>
</dbReference>
<evidence type="ECO:0000256" key="6">
    <source>
        <dbReference type="SAM" id="Phobius"/>
    </source>
</evidence>
<feature type="transmembrane region" description="Helical" evidence="6">
    <location>
        <begin position="83"/>
        <end position="102"/>
    </location>
</feature>
<keyword evidence="8" id="KW-1185">Reference proteome</keyword>
<evidence type="ECO:0000313" key="8">
    <source>
        <dbReference type="Proteomes" id="UP000557566"/>
    </source>
</evidence>
<dbReference type="GO" id="GO:0005509">
    <property type="term" value="F:calcium ion binding"/>
    <property type="evidence" value="ECO:0007669"/>
    <property type="project" value="InterPro"/>
</dbReference>
<dbReference type="GO" id="GO:0016020">
    <property type="term" value="C:membrane"/>
    <property type="evidence" value="ECO:0007669"/>
    <property type="project" value="UniProtKB-SubCell"/>
</dbReference>
<evidence type="ECO:0000256" key="3">
    <source>
        <dbReference type="ARBA" id="ARBA00022989"/>
    </source>
</evidence>
<evidence type="ECO:0000256" key="1">
    <source>
        <dbReference type="ARBA" id="ARBA00004167"/>
    </source>
</evidence>
<comment type="subcellular location">
    <subcellularLocation>
        <location evidence="1">Membrane</location>
        <topology evidence="1">Single-pass membrane protein</topology>
    </subcellularLocation>
</comment>
<sequence length="437" mass="49194">MADLFRNLLGFAKPSQPAAKKPEADFADFAAAPDPVPEAAPRAATTLAGTAAAPLPTGRPSLPYTKWYNVHERHSLSEFKIEGLILAVAAFVFLFHILGARANRSKARFWIRAHAPVLRSEFALVGFGAAPTMDTDVDDDQLLKEKSLYEFASYATGRQNTAFMDVKLTMSKRFNPIMNLVETAVSFFSDSFAPPADVMEAFLYPFDGKEDLTVPSTPGSGPARPRDARSTYEGFVWAVVNKDRMQKVREERYDVTLTSTKDNSKLPNWLTVMSESLEITDALLTKELIEAVVAAGEGFEYLIVTDQPTDRPKTLDETNPRKRLFLKYRLPSDNGYGGLAPLLAYFVRMPDRLVQAAHFRPEVMKKVRATREAMVAQIKKADQEERNEERISEKEKTRKAKRDAELKGLDAKAQKRYLEKEKEKELRKSQKKMTMRA</sequence>
<dbReference type="GO" id="GO:0032469">
    <property type="term" value="P:endoplasmic reticulum calcium ion homeostasis"/>
    <property type="evidence" value="ECO:0007669"/>
    <property type="project" value="InterPro"/>
</dbReference>
<dbReference type="EMBL" id="JAAVMX010000007">
    <property type="protein sequence ID" value="KAF4506893.1"/>
    <property type="molecule type" value="Genomic_DNA"/>
</dbReference>
<name>A0A8H4LWQ4_9HYPO</name>
<dbReference type="AlphaFoldDB" id="A0A8H4LWQ4"/>
<accession>A0A8H4LWQ4</accession>
<dbReference type="OrthoDB" id="10039147at2759"/>
<keyword evidence="3 6" id="KW-1133">Transmembrane helix</keyword>
<feature type="compositionally biased region" description="Basic and acidic residues" evidence="5">
    <location>
        <begin position="379"/>
        <end position="428"/>
    </location>
</feature>
<comment type="caution">
    <text evidence="7">The sequence shown here is derived from an EMBL/GenBank/DDBJ whole genome shotgun (WGS) entry which is preliminary data.</text>
</comment>
<evidence type="ECO:0000256" key="4">
    <source>
        <dbReference type="ARBA" id="ARBA00023136"/>
    </source>
</evidence>
<organism evidence="7 8">
    <name type="scientific">Ophiocordyceps sinensis</name>
    <dbReference type="NCBI Taxonomy" id="72228"/>
    <lineage>
        <taxon>Eukaryota</taxon>
        <taxon>Fungi</taxon>
        <taxon>Dikarya</taxon>
        <taxon>Ascomycota</taxon>
        <taxon>Pezizomycotina</taxon>
        <taxon>Sordariomycetes</taxon>
        <taxon>Hypocreomycetidae</taxon>
        <taxon>Hypocreales</taxon>
        <taxon>Ophiocordycipitaceae</taxon>
        <taxon>Ophiocordyceps</taxon>
    </lineage>
</organism>
<dbReference type="Pfam" id="PF07946">
    <property type="entry name" value="CCDC47"/>
    <property type="match status" value="1"/>
</dbReference>
<evidence type="ECO:0000313" key="7">
    <source>
        <dbReference type="EMBL" id="KAF4506893.1"/>
    </source>
</evidence>
<evidence type="ECO:0008006" key="9">
    <source>
        <dbReference type="Google" id="ProtNLM"/>
    </source>
</evidence>
<reference evidence="7 8" key="1">
    <citation type="journal article" date="2020" name="Genome Biol. Evol.">
        <title>A new high-quality draft genome assembly of the Chinese cordyceps Ophiocordyceps sinensis.</title>
        <authorList>
            <person name="Shu R."/>
            <person name="Zhang J."/>
            <person name="Meng Q."/>
            <person name="Zhang H."/>
            <person name="Zhou G."/>
            <person name="Li M."/>
            <person name="Wu P."/>
            <person name="Zhao Y."/>
            <person name="Chen C."/>
            <person name="Qin Q."/>
        </authorList>
    </citation>
    <scope>NUCLEOTIDE SEQUENCE [LARGE SCALE GENOMIC DNA]</scope>
    <source>
        <strain evidence="7 8">IOZ07</strain>
    </source>
</reference>
<dbReference type="PANTHER" id="PTHR12883:SF0">
    <property type="entry name" value="PAT COMPLEX SUBUNIT CCDC47"/>
    <property type="match status" value="1"/>
</dbReference>
<dbReference type="PANTHER" id="PTHR12883">
    <property type="entry name" value="ADIPOCYTE-SPECIFIC PROTEIN 4-RELATED"/>
    <property type="match status" value="1"/>
</dbReference>
<keyword evidence="4 6" id="KW-0472">Membrane</keyword>
<dbReference type="InterPro" id="IPR012879">
    <property type="entry name" value="CCDC47"/>
</dbReference>
<dbReference type="GO" id="GO:0005783">
    <property type="term" value="C:endoplasmic reticulum"/>
    <property type="evidence" value="ECO:0007669"/>
    <property type="project" value="InterPro"/>
</dbReference>
<protein>
    <recommendedName>
        <fullName evidence="9">DUF1682 domain protein</fullName>
    </recommendedName>
</protein>
<gene>
    <name evidence="7" type="ORF">G6O67_006929</name>
</gene>
<keyword evidence="2 6" id="KW-0812">Transmembrane</keyword>
<proteinExistence type="predicted"/>
<evidence type="ECO:0000256" key="5">
    <source>
        <dbReference type="SAM" id="MobiDB-lite"/>
    </source>
</evidence>
<evidence type="ECO:0000256" key="2">
    <source>
        <dbReference type="ARBA" id="ARBA00022692"/>
    </source>
</evidence>
<feature type="region of interest" description="Disordered" evidence="5">
    <location>
        <begin position="379"/>
        <end position="437"/>
    </location>
</feature>